<protein>
    <submittedName>
        <fullName evidence="2">Uncharacterized protein</fullName>
    </submittedName>
</protein>
<feature type="compositionally biased region" description="Basic and acidic residues" evidence="1">
    <location>
        <begin position="90"/>
        <end position="123"/>
    </location>
</feature>
<dbReference type="Proteomes" id="UP000001116">
    <property type="component" value="Chromosome"/>
</dbReference>
<evidence type="ECO:0000313" key="2">
    <source>
        <dbReference type="EMBL" id="ABS03877.1"/>
    </source>
</evidence>
<dbReference type="EMBL" id="CP000750">
    <property type="protein sequence ID" value="ABS03877.1"/>
    <property type="molecule type" value="Genomic_DNA"/>
</dbReference>
<reference evidence="3" key="1">
    <citation type="journal article" date="2008" name="PLoS ONE">
        <title>Survival in nuclear waste, extreme resistance, and potential applications gleaned from the genome sequence of Kineococcus radiotolerans SRS30216.</title>
        <authorList>
            <person name="Bagwell C.E."/>
            <person name="Bhat S."/>
            <person name="Hawkins G.M."/>
            <person name="Smith B.W."/>
            <person name="Biswas T."/>
            <person name="Hoover T.R."/>
            <person name="Saunders E."/>
            <person name="Han C.S."/>
            <person name="Tsodikov O.V."/>
            <person name="Shimkets L.J."/>
        </authorList>
    </citation>
    <scope>NUCLEOTIDE SEQUENCE [LARGE SCALE GENOMIC DNA]</scope>
    <source>
        <strain evidence="3">ATCC BAA-149 / DSM 14245 / SRS30216</strain>
    </source>
</reference>
<organism evidence="2 3">
    <name type="scientific">Kineococcus radiotolerans (strain ATCC BAA-149 / DSM 14245 / SRS30216)</name>
    <dbReference type="NCBI Taxonomy" id="266940"/>
    <lineage>
        <taxon>Bacteria</taxon>
        <taxon>Bacillati</taxon>
        <taxon>Actinomycetota</taxon>
        <taxon>Actinomycetes</taxon>
        <taxon>Kineosporiales</taxon>
        <taxon>Kineosporiaceae</taxon>
        <taxon>Kineococcus</taxon>
    </lineage>
</organism>
<feature type="compositionally biased region" description="Basic and acidic residues" evidence="1">
    <location>
        <begin position="60"/>
        <end position="72"/>
    </location>
</feature>
<dbReference type="HOGENOM" id="CLU_1784298_0_0_11"/>
<feature type="region of interest" description="Disordered" evidence="1">
    <location>
        <begin position="1"/>
        <end position="145"/>
    </location>
</feature>
<dbReference type="KEGG" id="kra:Krad_2397"/>
<name>A6WAN8_KINRD</name>
<feature type="compositionally biased region" description="Basic residues" evidence="1">
    <location>
        <begin position="1"/>
        <end position="10"/>
    </location>
</feature>
<keyword evidence="3" id="KW-1185">Reference proteome</keyword>
<dbReference type="AlphaFoldDB" id="A6WAN8"/>
<accession>A6WAN8</accession>
<evidence type="ECO:0000313" key="3">
    <source>
        <dbReference type="Proteomes" id="UP000001116"/>
    </source>
</evidence>
<proteinExistence type="predicted"/>
<feature type="compositionally biased region" description="Low complexity" evidence="1">
    <location>
        <begin position="46"/>
        <end position="57"/>
    </location>
</feature>
<dbReference type="STRING" id="266940.Krad_2397"/>
<gene>
    <name evidence="2" type="ordered locus">Krad_2397</name>
</gene>
<evidence type="ECO:0000256" key="1">
    <source>
        <dbReference type="SAM" id="MobiDB-lite"/>
    </source>
</evidence>
<sequence>MGLWARRRQEHPRPLASPSERLSPAAQPRGRRDDREVAGRLLRRCPVTIVVVETPTPREQQGKPRGDQRQSEVDQQNPRPAGDCEDELGGDDRQRNRDARPEVGREQHRPGRDEVHHPRDAVDRYPAQRLQRGPLDEGRVCPYFS</sequence>